<feature type="transmembrane region" description="Helical" evidence="2">
    <location>
        <begin position="172"/>
        <end position="198"/>
    </location>
</feature>
<dbReference type="GO" id="GO:0006612">
    <property type="term" value="P:protein targeting to membrane"/>
    <property type="evidence" value="ECO:0007669"/>
    <property type="project" value="TreeGrafter"/>
</dbReference>
<evidence type="ECO:0000256" key="2">
    <source>
        <dbReference type="SAM" id="Phobius"/>
    </source>
</evidence>
<accession>A0A8J5GWR0</accession>
<dbReference type="InterPro" id="IPR039859">
    <property type="entry name" value="PFA4/ZDH16/20/ERF2-like"/>
</dbReference>
<gene>
    <name evidence="3" type="ORF">ZIOFF_023426</name>
</gene>
<dbReference type="GO" id="GO:0019706">
    <property type="term" value="F:protein-cysteine S-palmitoyltransferase activity"/>
    <property type="evidence" value="ECO:0007669"/>
    <property type="project" value="TreeGrafter"/>
</dbReference>
<keyword evidence="2" id="KW-0812">Transmembrane</keyword>
<dbReference type="PANTHER" id="PTHR22883">
    <property type="entry name" value="ZINC FINGER DHHC DOMAIN CONTAINING PROTEIN"/>
    <property type="match status" value="1"/>
</dbReference>
<keyword evidence="2" id="KW-1133">Transmembrane helix</keyword>
<dbReference type="PANTHER" id="PTHR22883:SF320">
    <property type="entry name" value="S-ACYLTRANSFERASE"/>
    <property type="match status" value="1"/>
</dbReference>
<dbReference type="EMBL" id="JACMSC010000007">
    <property type="protein sequence ID" value="KAG6513118.1"/>
    <property type="molecule type" value="Genomic_DNA"/>
</dbReference>
<name>A0A8J5GWR0_ZINOF</name>
<feature type="compositionally biased region" description="Acidic residues" evidence="1">
    <location>
        <begin position="368"/>
        <end position="377"/>
    </location>
</feature>
<feature type="region of interest" description="Disordered" evidence="1">
    <location>
        <begin position="326"/>
        <end position="378"/>
    </location>
</feature>
<keyword evidence="2" id="KW-0472">Membrane</keyword>
<feature type="compositionally biased region" description="Polar residues" evidence="1">
    <location>
        <begin position="347"/>
        <end position="358"/>
    </location>
</feature>
<feature type="transmembrane region" description="Helical" evidence="2">
    <location>
        <begin position="132"/>
        <end position="151"/>
    </location>
</feature>
<dbReference type="GO" id="GO:0005783">
    <property type="term" value="C:endoplasmic reticulum"/>
    <property type="evidence" value="ECO:0007669"/>
    <property type="project" value="TreeGrafter"/>
</dbReference>
<organism evidence="3 4">
    <name type="scientific">Zingiber officinale</name>
    <name type="common">Ginger</name>
    <name type="synonym">Amomum zingiber</name>
    <dbReference type="NCBI Taxonomy" id="94328"/>
    <lineage>
        <taxon>Eukaryota</taxon>
        <taxon>Viridiplantae</taxon>
        <taxon>Streptophyta</taxon>
        <taxon>Embryophyta</taxon>
        <taxon>Tracheophyta</taxon>
        <taxon>Spermatophyta</taxon>
        <taxon>Magnoliopsida</taxon>
        <taxon>Liliopsida</taxon>
        <taxon>Zingiberales</taxon>
        <taxon>Zingiberaceae</taxon>
        <taxon>Zingiber</taxon>
    </lineage>
</organism>
<evidence type="ECO:0008006" key="5">
    <source>
        <dbReference type="Google" id="ProtNLM"/>
    </source>
</evidence>
<evidence type="ECO:0000256" key="1">
    <source>
        <dbReference type="SAM" id="MobiDB-lite"/>
    </source>
</evidence>
<protein>
    <recommendedName>
        <fullName evidence="5">S-acyltransferase</fullName>
    </recommendedName>
</protein>
<dbReference type="AlphaFoldDB" id="A0A8J5GWR0"/>
<evidence type="ECO:0000313" key="4">
    <source>
        <dbReference type="Proteomes" id="UP000734854"/>
    </source>
</evidence>
<reference evidence="3 4" key="1">
    <citation type="submission" date="2020-08" db="EMBL/GenBank/DDBJ databases">
        <title>Plant Genome Project.</title>
        <authorList>
            <person name="Zhang R.-G."/>
        </authorList>
    </citation>
    <scope>NUCLEOTIDE SEQUENCE [LARGE SCALE GENOMIC DNA]</scope>
    <source>
        <tissue evidence="3">Rhizome</tissue>
    </source>
</reference>
<keyword evidence="4" id="KW-1185">Reference proteome</keyword>
<proteinExistence type="predicted"/>
<sequence length="437" mass="48849">MTTLAQELKPKRLYQVWKGNNVSILLVLRIGFGGVADDVDQGPGHRAEELTAAGGRGVVVQWGGGDAVDGVDGEDAADEAAKDEGRDGGRVRGEGEVLRDVHGLPAAPRVALRHLQQLRAEVRSPLSLARPVHWLGTSTFLCVFVFVFSWLNIFMEKSHYHGSIIKTMKAQLLSLVLMLYTFVLFWFVGGLTAFHLYLIATNQTEIAHKLPLIYTKKGFLDTNKACNFADDMQTTYENFRYRYDKKENPYNRGYLRNLRDVFSSKIPPSMHDFRSWVLEETPPSTPNIRVVDVISRAEMGSEEPVTDAIPPLLRNLDYNRIEEGEDVKARHEADSSDVLDYPVAHSPRSSIDSLQSYRGDNGGSAEETAGEEVDESENYSKEYSIAAHTNEGDTLNKLMQILLKRENLQLILVCIVSVAGLAEEFQSKVAFAERDKI</sequence>
<dbReference type="GO" id="GO:0005794">
    <property type="term" value="C:Golgi apparatus"/>
    <property type="evidence" value="ECO:0007669"/>
    <property type="project" value="TreeGrafter"/>
</dbReference>
<evidence type="ECO:0000313" key="3">
    <source>
        <dbReference type="EMBL" id="KAG6513118.1"/>
    </source>
</evidence>
<dbReference type="Proteomes" id="UP000734854">
    <property type="component" value="Unassembled WGS sequence"/>
</dbReference>
<comment type="caution">
    <text evidence="3">The sequence shown here is derived from an EMBL/GenBank/DDBJ whole genome shotgun (WGS) entry which is preliminary data.</text>
</comment>